<reference evidence="4" key="1">
    <citation type="journal article" date="2008" name="Nat. Genet.">
        <title>The Pristionchus pacificus genome provides a unique perspective on nematode lifestyle and parasitism.</title>
        <authorList>
            <person name="Dieterich C."/>
            <person name="Clifton S.W."/>
            <person name="Schuster L.N."/>
            <person name="Chinwalla A."/>
            <person name="Delehaunty K."/>
            <person name="Dinkelacker I."/>
            <person name="Fulton L."/>
            <person name="Fulton R."/>
            <person name="Godfrey J."/>
            <person name="Minx P."/>
            <person name="Mitreva M."/>
            <person name="Roeseler W."/>
            <person name="Tian H."/>
            <person name="Witte H."/>
            <person name="Yang S.P."/>
            <person name="Wilson R.K."/>
            <person name="Sommer R.J."/>
        </authorList>
    </citation>
    <scope>NUCLEOTIDE SEQUENCE [LARGE SCALE GENOMIC DNA]</scope>
    <source>
        <strain evidence="4">PS312</strain>
    </source>
</reference>
<organism evidence="3 4">
    <name type="scientific">Pristionchus pacificus</name>
    <name type="common">Parasitic nematode worm</name>
    <dbReference type="NCBI Taxonomy" id="54126"/>
    <lineage>
        <taxon>Eukaryota</taxon>
        <taxon>Metazoa</taxon>
        <taxon>Ecdysozoa</taxon>
        <taxon>Nematoda</taxon>
        <taxon>Chromadorea</taxon>
        <taxon>Rhabditida</taxon>
        <taxon>Rhabditina</taxon>
        <taxon>Diplogasteromorpha</taxon>
        <taxon>Diplogasteroidea</taxon>
        <taxon>Neodiplogasteridae</taxon>
        <taxon>Pristionchus</taxon>
    </lineage>
</organism>
<feature type="compositionally biased region" description="Low complexity" evidence="1">
    <location>
        <begin position="686"/>
        <end position="696"/>
    </location>
</feature>
<accession>A0A2A6BQF4</accession>
<feature type="compositionally biased region" description="Polar residues" evidence="1">
    <location>
        <begin position="697"/>
        <end position="706"/>
    </location>
</feature>
<feature type="compositionally biased region" description="Pro residues" evidence="1">
    <location>
        <begin position="673"/>
        <end position="685"/>
    </location>
</feature>
<protein>
    <submittedName>
        <fullName evidence="3">Uncharacterized protein</fullName>
    </submittedName>
</protein>
<keyword evidence="4" id="KW-1185">Reference proteome</keyword>
<keyword evidence="2" id="KW-1133">Transmembrane helix</keyword>
<evidence type="ECO:0000313" key="4">
    <source>
        <dbReference type="Proteomes" id="UP000005239"/>
    </source>
</evidence>
<keyword evidence="2" id="KW-0472">Membrane</keyword>
<feature type="transmembrane region" description="Helical" evidence="2">
    <location>
        <begin position="625"/>
        <end position="653"/>
    </location>
</feature>
<sequence>VGTRNDAVGTRNDSLREWLERGTMRLWLCLASVIVTVHCAEHLPLERCPDDTVCLIFGHDTCSVRGVRDPAQKGYIWGPDTHCDHEHDGYGLLYSKLDIRPITPFKWKFVATLFRQSYYNGVAGHHATLEKLVFNVGYAEIRIISESEMEFKTDLTGLGRKTNFPNKKSTKFVSYGDWNHYEFEQYLFEIETDQELIDFFGPTVVFHSHDEPKILKDEDFPELLMQKVAKAHRKVERCSCTRSCVVFMQNNPCGARDLSQEFEGSGYVWKNNLGCGRPTYEKLYSQIEFKPITATKWYVSTIVLDEGNGIRDIGFDFGKTAGLTFDGSKAFFTYTREGKQITSDSEMRHEKTFTSEYNKKSYKFKKYSFRMESKGTNITDINNSYVNFKKSGKNMTLNDDAFHEQLKQLKTPEHRKIEPCSEGKACLVFVENDACSCNGDFPQPADSGYVWTRNSTCRRPTYEVLLSRIDFEPISTTKWKAVIITYYAPDKPRHQRDWQIRNIEYSIDINFGNATISAHSANAMSFGWTNREGTVTSSVRPMRHNADEDVITSEDAKSVEEDGRPLTFKRYHFDIEAGGEELHNFFGPEIEFKLKGPNPMALAMNGTEFTKELGQIKKESGLSTLTIVLIVIGVFLLLIIIVAIVIGVCCYCCTKSQRALYNVDARNTYHPVPSNPPIRENPPPSSNSSKSSECESQYITCSANPK</sequence>
<dbReference type="AlphaFoldDB" id="A0A2A6BQF4"/>
<dbReference type="EnsemblMetazoa" id="PPA00599.1">
    <property type="protein sequence ID" value="PPA00599.1"/>
    <property type="gene ID" value="WBGene00090153"/>
</dbReference>
<reference evidence="3" key="2">
    <citation type="submission" date="2022-06" db="UniProtKB">
        <authorList>
            <consortium name="EnsemblMetazoa"/>
        </authorList>
    </citation>
    <scope>IDENTIFICATION</scope>
    <source>
        <strain evidence="3">PS312</strain>
    </source>
</reference>
<feature type="region of interest" description="Disordered" evidence="1">
    <location>
        <begin position="671"/>
        <end position="706"/>
    </location>
</feature>
<accession>A0A8R1U3J0</accession>
<evidence type="ECO:0000256" key="1">
    <source>
        <dbReference type="SAM" id="MobiDB-lite"/>
    </source>
</evidence>
<evidence type="ECO:0000313" key="3">
    <source>
        <dbReference type="EnsemblMetazoa" id="PPA00599.1"/>
    </source>
</evidence>
<gene>
    <name evidence="3" type="primary">WBGene00090153</name>
</gene>
<proteinExistence type="predicted"/>
<keyword evidence="2" id="KW-0812">Transmembrane</keyword>
<evidence type="ECO:0000256" key="2">
    <source>
        <dbReference type="SAM" id="Phobius"/>
    </source>
</evidence>
<dbReference type="Proteomes" id="UP000005239">
    <property type="component" value="Unassembled WGS sequence"/>
</dbReference>
<name>A0A2A6BQF4_PRIPA</name>